<proteinExistence type="predicted"/>
<evidence type="ECO:0000313" key="2">
    <source>
        <dbReference type="EMBL" id="KAG7050035.1"/>
    </source>
</evidence>
<protein>
    <submittedName>
        <fullName evidence="2">Uncharacterized protein</fullName>
    </submittedName>
</protein>
<accession>A0A9P7R4G4</accession>
<dbReference type="AlphaFoldDB" id="A0A9P7R4G4"/>
<name>A0A9P7R4G4_9PEZI</name>
<feature type="region of interest" description="Disordered" evidence="1">
    <location>
        <begin position="29"/>
        <end position="48"/>
    </location>
</feature>
<sequence length="48" mass="5473">SGTRGSPHRRPAHSQVRERIIRTKLRRAKRASPLRRLGAGTCDARQVR</sequence>
<feature type="non-terminal residue" evidence="2">
    <location>
        <position position="1"/>
    </location>
</feature>
<organism evidence="2 3">
    <name type="scientific">Colletotrichum scovillei</name>
    <dbReference type="NCBI Taxonomy" id="1209932"/>
    <lineage>
        <taxon>Eukaryota</taxon>
        <taxon>Fungi</taxon>
        <taxon>Dikarya</taxon>
        <taxon>Ascomycota</taxon>
        <taxon>Pezizomycotina</taxon>
        <taxon>Sordariomycetes</taxon>
        <taxon>Hypocreomycetidae</taxon>
        <taxon>Glomerellales</taxon>
        <taxon>Glomerellaceae</taxon>
        <taxon>Colletotrichum</taxon>
        <taxon>Colletotrichum acutatum species complex</taxon>
    </lineage>
</organism>
<evidence type="ECO:0000256" key="1">
    <source>
        <dbReference type="SAM" id="MobiDB-lite"/>
    </source>
</evidence>
<reference evidence="2" key="1">
    <citation type="submission" date="2021-05" db="EMBL/GenBank/DDBJ databases">
        <title>Comparative genomics of three Colletotrichum scovillei strains and genetic complementation revealed genes involved fungal growth and virulence on chili pepper.</title>
        <authorList>
            <person name="Hsieh D.-K."/>
            <person name="Chuang S.-C."/>
            <person name="Chen C.-Y."/>
            <person name="Chao Y.-T."/>
            <person name="Lu M.-Y.J."/>
            <person name="Lee M.-H."/>
            <person name="Shih M.-C."/>
        </authorList>
    </citation>
    <scope>NUCLEOTIDE SEQUENCE</scope>
    <source>
        <strain evidence="2">Coll-153</strain>
    </source>
</reference>
<evidence type="ECO:0000313" key="3">
    <source>
        <dbReference type="Proteomes" id="UP000699042"/>
    </source>
</evidence>
<dbReference type="Proteomes" id="UP000699042">
    <property type="component" value="Unassembled WGS sequence"/>
</dbReference>
<dbReference type="EMBL" id="JAESDN010000005">
    <property type="protein sequence ID" value="KAG7050035.1"/>
    <property type="molecule type" value="Genomic_DNA"/>
</dbReference>
<gene>
    <name evidence="2" type="ORF">JMJ77_012791</name>
</gene>
<keyword evidence="3" id="KW-1185">Reference proteome</keyword>
<comment type="caution">
    <text evidence="2">The sequence shown here is derived from an EMBL/GenBank/DDBJ whole genome shotgun (WGS) entry which is preliminary data.</text>
</comment>